<gene>
    <name evidence="1" type="ORF">CGPG_00002</name>
    <name evidence="2" type="ORF">PhiST_gp108</name>
</gene>
<proteinExistence type="predicted"/>
<reference evidence="1 4" key="1">
    <citation type="submission" date="2010-11" db="EMBL/GenBank/DDBJ databases">
        <title>The Genome Sequence of Cellulophaga phage phiST.</title>
        <authorList>
            <consortium name="The Broad Institute Genome Sequencing Platform"/>
            <person name="Henn M.R."/>
            <person name="Reimann L."/>
            <person name="Holmfelt K."/>
            <person name="Levin J."/>
            <person name="Malboeuf C."/>
            <person name="Casali M."/>
            <person name="Russ C."/>
            <person name="Lennon N."/>
            <person name="Chapman S.B."/>
            <person name="Erlich R."/>
            <person name="Young S.K."/>
            <person name="Yandava C."/>
            <person name="Zeng Q."/>
            <person name="Alvarado L."/>
            <person name="Anderson S."/>
            <person name="Berlin A."/>
            <person name="Chen Z."/>
            <person name="Freedman E."/>
            <person name="Gellesch M."/>
            <person name="Goldberg J."/>
            <person name="Green L."/>
            <person name="Griggs A."/>
            <person name="Gujja S."/>
            <person name="Heilman E.R."/>
            <person name="Heiman D."/>
            <person name="Hollinger A."/>
            <person name="Howarth C."/>
            <person name="Larson L."/>
            <person name="Mehta T."/>
            <person name="Pearson M."/>
            <person name="Roberts A."/>
            <person name="Ryan E."/>
            <person name="Saif S."/>
            <person name="Shea T."/>
            <person name="Shenoy N."/>
            <person name="Sisk P."/>
            <person name="Stolte C."/>
            <person name="Sykes S."/>
            <person name="White J."/>
            <person name="Haas B."/>
            <person name="Nusbaum C."/>
            <person name="Birren B."/>
        </authorList>
    </citation>
    <scope>NUCLEOTIDE SEQUENCE [LARGE SCALE GENOMIC DNA]</scope>
    <source>
        <strain evidence="1">PhiST</strain>
        <strain evidence="4">phiST</strain>
    </source>
</reference>
<sequence length="65" mass="7412">MDISKLTRGNMRFSEVAIGEIFADRDGSREFIKVSDDKAKCARGWEDCSYMHSPSSIVTRRTPKK</sequence>
<dbReference type="RefSeq" id="YP_007673384.1">
    <property type="nucleotide sequence ID" value="NC_020842.1"/>
</dbReference>
<dbReference type="KEGG" id="vg:15009900"/>
<reference evidence="2 3" key="2">
    <citation type="journal article" date="2013" name="Proc. Natl. Acad. Sci. U.S.A.">
        <title>Twelve previously unknown phage genera are ubiquitous in global oceans.</title>
        <authorList>
            <person name="Holmfeldt K."/>
            <person name="Solonenko N."/>
            <person name="Shah M."/>
            <person name="Corrier K."/>
            <person name="Riemann L."/>
            <person name="Verberkmoes N.C."/>
            <person name="Sullivan M.B."/>
        </authorList>
    </citation>
    <scope>NUCLEOTIDE SEQUENCE [LARGE SCALE GENOMIC DNA]</scope>
    <source>
        <strain evidence="2">PhiST</strain>
    </source>
</reference>
<dbReference type="Proteomes" id="UP000014729">
    <property type="component" value="Segment"/>
</dbReference>
<evidence type="ECO:0000313" key="4">
    <source>
        <dbReference type="Proteomes" id="UP000203074"/>
    </source>
</evidence>
<protein>
    <submittedName>
        <fullName evidence="1">Uncharacterized protein</fullName>
    </submittedName>
</protein>
<reference evidence="3" key="3">
    <citation type="submission" date="2013-03" db="EMBL/GenBank/DDBJ databases">
        <title>The Cellulophaga phages: a novel, diverse, and globally ubiquitous model system.</title>
        <authorList>
            <person name="Holmfeldt K."/>
            <person name="Solonenko N."/>
            <person name="Shah M."/>
            <person name="Corrier K."/>
            <person name="Riemann L."/>
            <person name="VerBerkmoes N.C."/>
            <person name="Sullivan M.B."/>
        </authorList>
    </citation>
    <scope>NUCLEOTIDE SEQUENCE [LARGE SCALE GENOMIC DNA]</scope>
</reference>
<evidence type="ECO:0000313" key="3">
    <source>
        <dbReference type="Proteomes" id="UP000014729"/>
    </source>
</evidence>
<dbReference type="Proteomes" id="UP000203074">
    <property type="component" value="Segment"/>
</dbReference>
<evidence type="ECO:0000313" key="2">
    <source>
        <dbReference type="EMBL" id="AGO47247.1"/>
    </source>
</evidence>
<organism evidence="1 4">
    <name type="scientific">Cellulophaga phage phiST</name>
    <dbReference type="NCBI Taxonomy" id="756282"/>
    <lineage>
        <taxon>Viruses</taxon>
        <taxon>Duplodnaviria</taxon>
        <taxon>Heunggongvirae</taxon>
        <taxon>Uroviricota</taxon>
        <taxon>Caudoviricetes</taxon>
        <taxon>Cbastvirus</taxon>
        <taxon>Cbastvirus ST</taxon>
    </lineage>
</organism>
<dbReference type="EMBL" id="KC821604">
    <property type="protein sequence ID" value="AGO47247.1"/>
    <property type="molecule type" value="Genomic_DNA"/>
</dbReference>
<name>M4SPM5_9CAUD</name>
<accession>M4SPM5</accession>
<dbReference type="EMBL" id="HQ634192">
    <property type="protein sequence ID" value="AGH56701.1"/>
    <property type="molecule type" value="Genomic_DNA"/>
</dbReference>
<evidence type="ECO:0000313" key="1">
    <source>
        <dbReference type="EMBL" id="AGH56701.1"/>
    </source>
</evidence>
<dbReference type="GeneID" id="15009900"/>
<keyword evidence="4" id="KW-1185">Reference proteome</keyword>